<keyword evidence="3" id="KW-1185">Reference proteome</keyword>
<evidence type="ECO:0000259" key="1">
    <source>
        <dbReference type="Pfam" id="PF12697"/>
    </source>
</evidence>
<dbReference type="EMBL" id="BMZS01000013">
    <property type="protein sequence ID" value="GHD61334.1"/>
    <property type="molecule type" value="Genomic_DNA"/>
</dbReference>
<dbReference type="SUPFAM" id="SSF53474">
    <property type="entry name" value="alpha/beta-Hydrolases"/>
    <property type="match status" value="1"/>
</dbReference>
<dbReference type="Gene3D" id="3.40.50.1820">
    <property type="entry name" value="alpha/beta hydrolase"/>
    <property type="match status" value="1"/>
</dbReference>
<feature type="domain" description="AB hydrolase-1" evidence="1">
    <location>
        <begin position="6"/>
        <end position="211"/>
    </location>
</feature>
<evidence type="ECO:0000313" key="2">
    <source>
        <dbReference type="EMBL" id="GHD61334.1"/>
    </source>
</evidence>
<sequence length="217" mass="23507">MRVAERLRAAGHTVFSPTLTGLSDRSHLLAPNISLQTHIKDVANLISWEELTDVVLVGHSYGGMVITGAADRVADRIRTLVFVDAFTPRHGQAAFDLRAPEANALTLQKAKAGGGWRIAPTPAEAFMVNLADRAWVDAKCTDLPIGCFSEKLHLSGAVDRIADRVYVRAGAYPNPTFDKALADARADSRFRAHVVDCGHDIMVDEPAELARILLESA</sequence>
<dbReference type="InterPro" id="IPR029058">
    <property type="entry name" value="AB_hydrolase_fold"/>
</dbReference>
<reference evidence="2" key="1">
    <citation type="journal article" date="2014" name="Int. J. Syst. Evol. Microbiol.">
        <title>Complete genome sequence of Corynebacterium casei LMG S-19264T (=DSM 44701T), isolated from a smear-ripened cheese.</title>
        <authorList>
            <consortium name="US DOE Joint Genome Institute (JGI-PGF)"/>
            <person name="Walter F."/>
            <person name="Albersmeier A."/>
            <person name="Kalinowski J."/>
            <person name="Ruckert C."/>
        </authorList>
    </citation>
    <scope>NUCLEOTIDE SEQUENCE</scope>
    <source>
        <strain evidence="2">KCTC 42651</strain>
    </source>
</reference>
<dbReference type="Pfam" id="PF12697">
    <property type="entry name" value="Abhydrolase_6"/>
    <property type="match status" value="1"/>
</dbReference>
<reference evidence="2" key="2">
    <citation type="submission" date="2020-09" db="EMBL/GenBank/DDBJ databases">
        <authorList>
            <person name="Sun Q."/>
            <person name="Kim S."/>
        </authorList>
    </citation>
    <scope>NUCLEOTIDE SEQUENCE</scope>
    <source>
        <strain evidence="2">KCTC 42651</strain>
    </source>
</reference>
<dbReference type="InterPro" id="IPR052897">
    <property type="entry name" value="Sec-Metab_Biosynth_Hydrolase"/>
</dbReference>
<gene>
    <name evidence="2" type="ORF">GCM10017083_48510</name>
</gene>
<protein>
    <submittedName>
        <fullName evidence="2">Esterase</fullName>
    </submittedName>
</protein>
<dbReference type="InterPro" id="IPR000073">
    <property type="entry name" value="AB_hydrolase_1"/>
</dbReference>
<comment type="caution">
    <text evidence="2">The sequence shown here is derived from an EMBL/GenBank/DDBJ whole genome shotgun (WGS) entry which is preliminary data.</text>
</comment>
<name>A0A918XWY6_9PROT</name>
<dbReference type="Proteomes" id="UP000630353">
    <property type="component" value="Unassembled WGS sequence"/>
</dbReference>
<proteinExistence type="predicted"/>
<evidence type="ECO:0000313" key="3">
    <source>
        <dbReference type="Proteomes" id="UP000630353"/>
    </source>
</evidence>
<dbReference type="PANTHER" id="PTHR37017">
    <property type="entry name" value="AB HYDROLASE-1 DOMAIN-CONTAINING PROTEIN-RELATED"/>
    <property type="match status" value="1"/>
</dbReference>
<dbReference type="PANTHER" id="PTHR37017:SF11">
    <property type="entry name" value="ESTERASE_LIPASE_THIOESTERASE DOMAIN-CONTAINING PROTEIN"/>
    <property type="match status" value="1"/>
</dbReference>
<dbReference type="AlphaFoldDB" id="A0A918XWY6"/>
<organism evidence="2 3">
    <name type="scientific">Thalassobaculum fulvum</name>
    <dbReference type="NCBI Taxonomy" id="1633335"/>
    <lineage>
        <taxon>Bacteria</taxon>
        <taxon>Pseudomonadati</taxon>
        <taxon>Pseudomonadota</taxon>
        <taxon>Alphaproteobacteria</taxon>
        <taxon>Rhodospirillales</taxon>
        <taxon>Thalassobaculaceae</taxon>
        <taxon>Thalassobaculum</taxon>
    </lineage>
</organism>
<accession>A0A918XWY6</accession>